<keyword evidence="1" id="KW-1133">Transmembrane helix</keyword>
<gene>
    <name evidence="2" type="ORF">BDV27DRAFT_122272</name>
</gene>
<feature type="transmembrane region" description="Helical" evidence="1">
    <location>
        <begin position="27"/>
        <end position="47"/>
    </location>
</feature>
<organism evidence="2 3">
    <name type="scientific">Aspergillus caelatus</name>
    <dbReference type="NCBI Taxonomy" id="61420"/>
    <lineage>
        <taxon>Eukaryota</taxon>
        <taxon>Fungi</taxon>
        <taxon>Dikarya</taxon>
        <taxon>Ascomycota</taxon>
        <taxon>Pezizomycotina</taxon>
        <taxon>Eurotiomycetes</taxon>
        <taxon>Eurotiomycetidae</taxon>
        <taxon>Eurotiales</taxon>
        <taxon>Aspergillaceae</taxon>
        <taxon>Aspergillus</taxon>
        <taxon>Aspergillus subgen. Circumdati</taxon>
    </lineage>
</organism>
<keyword evidence="1" id="KW-0812">Transmembrane</keyword>
<sequence>MHCWELIDHRILIPYTRAAFSILTEPVVQHCDYFLLISLIFLLCVYARQSGYGMSDFPNPLLGMAIWKFP</sequence>
<dbReference type="EMBL" id="ML737583">
    <property type="protein sequence ID" value="KAE8368580.1"/>
    <property type="molecule type" value="Genomic_DNA"/>
</dbReference>
<reference evidence="2 3" key="1">
    <citation type="submission" date="2019-04" db="EMBL/GenBank/DDBJ databases">
        <title>Friends and foes A comparative genomics studyof 23 Aspergillus species from section Flavi.</title>
        <authorList>
            <consortium name="DOE Joint Genome Institute"/>
            <person name="Kjaerbolling I."/>
            <person name="Vesth T."/>
            <person name="Frisvad J.C."/>
            <person name="Nybo J.L."/>
            <person name="Theobald S."/>
            <person name="Kildgaard S."/>
            <person name="Isbrandt T."/>
            <person name="Kuo A."/>
            <person name="Sato A."/>
            <person name="Lyhne E.K."/>
            <person name="Kogle M.E."/>
            <person name="Wiebenga A."/>
            <person name="Kun R.S."/>
            <person name="Lubbers R.J."/>
            <person name="Makela M.R."/>
            <person name="Barry K."/>
            <person name="Chovatia M."/>
            <person name="Clum A."/>
            <person name="Daum C."/>
            <person name="Haridas S."/>
            <person name="He G."/>
            <person name="LaButti K."/>
            <person name="Lipzen A."/>
            <person name="Mondo S."/>
            <person name="Riley R."/>
            <person name="Salamov A."/>
            <person name="Simmons B.A."/>
            <person name="Magnuson J.K."/>
            <person name="Henrissat B."/>
            <person name="Mortensen U.H."/>
            <person name="Larsen T.O."/>
            <person name="Devries R.P."/>
            <person name="Grigoriev I.V."/>
            <person name="Machida M."/>
            <person name="Baker S.E."/>
            <person name="Andersen M.R."/>
        </authorList>
    </citation>
    <scope>NUCLEOTIDE SEQUENCE [LARGE SCALE GENOMIC DNA]</scope>
    <source>
        <strain evidence="2 3">CBS 763.97</strain>
    </source>
</reference>
<keyword evidence="1" id="KW-0472">Membrane</keyword>
<dbReference type="RefSeq" id="XP_031931661.1">
    <property type="nucleotide sequence ID" value="XM_032065582.1"/>
</dbReference>
<evidence type="ECO:0000313" key="3">
    <source>
        <dbReference type="Proteomes" id="UP000326268"/>
    </source>
</evidence>
<name>A0A5N7AIT9_9EURO</name>
<dbReference type="GeneID" id="43650028"/>
<keyword evidence="3" id="KW-1185">Reference proteome</keyword>
<dbReference type="Proteomes" id="UP000326268">
    <property type="component" value="Unassembled WGS sequence"/>
</dbReference>
<protein>
    <submittedName>
        <fullName evidence="2">Uncharacterized protein</fullName>
    </submittedName>
</protein>
<dbReference type="AlphaFoldDB" id="A0A5N7AIT9"/>
<evidence type="ECO:0000256" key="1">
    <source>
        <dbReference type="SAM" id="Phobius"/>
    </source>
</evidence>
<proteinExistence type="predicted"/>
<evidence type="ECO:0000313" key="2">
    <source>
        <dbReference type="EMBL" id="KAE8368580.1"/>
    </source>
</evidence>
<accession>A0A5N7AIT9</accession>